<dbReference type="Proteomes" id="UP001521181">
    <property type="component" value="Unassembled WGS sequence"/>
</dbReference>
<dbReference type="Gene3D" id="2.40.128.20">
    <property type="match status" value="1"/>
</dbReference>
<evidence type="ECO:0000313" key="1">
    <source>
        <dbReference type="EMBL" id="MCE5975175.1"/>
    </source>
</evidence>
<comment type="caution">
    <text evidence="1">The sequence shown here is derived from an EMBL/GenBank/DDBJ whole genome shotgun (WGS) entry which is preliminary data.</text>
</comment>
<evidence type="ECO:0000313" key="2">
    <source>
        <dbReference type="Proteomes" id="UP001521181"/>
    </source>
</evidence>
<dbReference type="InterPro" id="IPR012674">
    <property type="entry name" value="Calycin"/>
</dbReference>
<sequence>MRRLIPALLCLLAACAEPQPQLTLRNREAMISSAVVFDPARFAGRWYVAASGVPGCAGAAQDWAFDGRGAYALSGIDCAGTRPAHLSGRAVITGPGARFAPDAGFGRAPVWVLWVDQDYRIAVLGTPEGQFGMIVTRELPPRADLMAAAQEVLTFNGYDPRRIGR</sequence>
<dbReference type="SUPFAM" id="SSF50814">
    <property type="entry name" value="Lipocalins"/>
    <property type="match status" value="1"/>
</dbReference>
<protein>
    <submittedName>
        <fullName evidence="1">Lipocalin</fullName>
    </submittedName>
</protein>
<dbReference type="PROSITE" id="PS00213">
    <property type="entry name" value="LIPOCALIN"/>
    <property type="match status" value="1"/>
</dbReference>
<organism evidence="1 2">
    <name type="scientific">Rhodobacter flavimaris</name>
    <dbReference type="NCBI Taxonomy" id="2907145"/>
    <lineage>
        <taxon>Bacteria</taxon>
        <taxon>Pseudomonadati</taxon>
        <taxon>Pseudomonadota</taxon>
        <taxon>Alphaproteobacteria</taxon>
        <taxon>Rhodobacterales</taxon>
        <taxon>Rhodobacter group</taxon>
        <taxon>Rhodobacter</taxon>
    </lineage>
</organism>
<dbReference type="RefSeq" id="WP_233678092.1">
    <property type="nucleotide sequence ID" value="NZ_JAJUOS010000019.1"/>
</dbReference>
<reference evidence="1 2" key="1">
    <citation type="submission" date="2021-12" db="EMBL/GenBank/DDBJ databases">
        <title>Sinirhodobacter sp. WL0062 is a bacterium isolated from seawater.</title>
        <authorList>
            <person name="Wang L."/>
            <person name="He W."/>
            <person name="Zhang D.-F."/>
        </authorList>
    </citation>
    <scope>NUCLEOTIDE SEQUENCE [LARGE SCALE GENOMIC DNA]</scope>
    <source>
        <strain evidence="1 2">WL0062</strain>
    </source>
</reference>
<proteinExistence type="predicted"/>
<dbReference type="EMBL" id="JAJUOS010000019">
    <property type="protein sequence ID" value="MCE5975175.1"/>
    <property type="molecule type" value="Genomic_DNA"/>
</dbReference>
<dbReference type="PROSITE" id="PS51257">
    <property type="entry name" value="PROKAR_LIPOPROTEIN"/>
    <property type="match status" value="1"/>
</dbReference>
<name>A0ABS8Z0V9_9RHOB</name>
<keyword evidence="2" id="KW-1185">Reference proteome</keyword>
<dbReference type="InterPro" id="IPR022272">
    <property type="entry name" value="Lipocalin_CS"/>
</dbReference>
<gene>
    <name evidence="1" type="ORF">LZA78_17015</name>
</gene>
<accession>A0ABS8Z0V9</accession>